<protein>
    <recommendedName>
        <fullName evidence="4">Phage holin family protein</fullName>
    </recommendedName>
</protein>
<gene>
    <name evidence="2" type="ORF">A3K42_02010</name>
</gene>
<feature type="transmembrane region" description="Helical" evidence="1">
    <location>
        <begin position="34"/>
        <end position="53"/>
    </location>
</feature>
<keyword evidence="1" id="KW-0812">Transmembrane</keyword>
<reference evidence="2 3" key="1">
    <citation type="journal article" date="2016" name="Nat. Commun.">
        <title>Thousands of microbial genomes shed light on interconnected biogeochemical processes in an aquifer system.</title>
        <authorList>
            <person name="Anantharaman K."/>
            <person name="Brown C.T."/>
            <person name="Hug L.A."/>
            <person name="Sharon I."/>
            <person name="Castelle C.J."/>
            <person name="Probst A.J."/>
            <person name="Thomas B.C."/>
            <person name="Singh A."/>
            <person name="Wilkins M.J."/>
            <person name="Karaoz U."/>
            <person name="Brodie E.L."/>
            <person name="Williams K.H."/>
            <person name="Hubbard S.S."/>
            <person name="Banfield J.F."/>
        </authorList>
    </citation>
    <scope>NUCLEOTIDE SEQUENCE [LARGE SCALE GENOMIC DNA]</scope>
</reference>
<keyword evidence="1" id="KW-1133">Transmembrane helix</keyword>
<feature type="transmembrane region" description="Helical" evidence="1">
    <location>
        <begin position="65"/>
        <end position="90"/>
    </location>
</feature>
<dbReference type="AlphaFoldDB" id="A0A1F4U1Q6"/>
<organism evidence="2 3">
    <name type="scientific">candidate division WWE3 bacterium RBG_13_37_7</name>
    <dbReference type="NCBI Taxonomy" id="1802609"/>
    <lineage>
        <taxon>Bacteria</taxon>
        <taxon>Katanobacteria</taxon>
    </lineage>
</organism>
<evidence type="ECO:0008006" key="4">
    <source>
        <dbReference type="Google" id="ProtNLM"/>
    </source>
</evidence>
<evidence type="ECO:0000313" key="2">
    <source>
        <dbReference type="EMBL" id="OGC38780.1"/>
    </source>
</evidence>
<keyword evidence="1" id="KW-0472">Membrane</keyword>
<dbReference type="Proteomes" id="UP000178270">
    <property type="component" value="Unassembled WGS sequence"/>
</dbReference>
<name>A0A1F4U1Q6_UNCKA</name>
<accession>A0A1F4U1Q6</accession>
<evidence type="ECO:0000256" key="1">
    <source>
        <dbReference type="SAM" id="Phobius"/>
    </source>
</evidence>
<evidence type="ECO:0000313" key="3">
    <source>
        <dbReference type="Proteomes" id="UP000178270"/>
    </source>
</evidence>
<feature type="transmembrane region" description="Helical" evidence="1">
    <location>
        <begin position="110"/>
        <end position="133"/>
    </location>
</feature>
<sequence>MRSALRTLLFTFLAVQAAQGIVNGIVFKTGYPESFYLFILGLAILYFFLKPILKILSLPNGGIGFLFMNFILTLIMIHVLINFVPLINVVPSNLSHLIIFGFVLPSKSLTALWTSVFSAFLIALVFTFLDWLCPTKKT</sequence>
<dbReference type="EMBL" id="MEUS01000015">
    <property type="protein sequence ID" value="OGC38780.1"/>
    <property type="molecule type" value="Genomic_DNA"/>
</dbReference>
<proteinExistence type="predicted"/>
<comment type="caution">
    <text evidence="2">The sequence shown here is derived from an EMBL/GenBank/DDBJ whole genome shotgun (WGS) entry which is preliminary data.</text>
</comment>